<dbReference type="AlphaFoldDB" id="A0A167PLI1"/>
<evidence type="ECO:0000313" key="2">
    <source>
        <dbReference type="EMBL" id="KZO98922.1"/>
    </source>
</evidence>
<protein>
    <submittedName>
        <fullName evidence="2">Uncharacterized protein</fullName>
    </submittedName>
</protein>
<reference evidence="2 3" key="1">
    <citation type="journal article" date="2016" name="Mol. Biol. Evol.">
        <title>Comparative Genomics of Early-Diverging Mushroom-Forming Fungi Provides Insights into the Origins of Lignocellulose Decay Capabilities.</title>
        <authorList>
            <person name="Nagy L.G."/>
            <person name="Riley R."/>
            <person name="Tritt A."/>
            <person name="Adam C."/>
            <person name="Daum C."/>
            <person name="Floudas D."/>
            <person name="Sun H."/>
            <person name="Yadav J.S."/>
            <person name="Pangilinan J."/>
            <person name="Larsson K.H."/>
            <person name="Matsuura K."/>
            <person name="Barry K."/>
            <person name="Labutti K."/>
            <person name="Kuo R."/>
            <person name="Ohm R.A."/>
            <person name="Bhattacharya S.S."/>
            <person name="Shirouzu T."/>
            <person name="Yoshinaga Y."/>
            <person name="Martin F.M."/>
            <person name="Grigoriev I.V."/>
            <person name="Hibbett D.S."/>
        </authorList>
    </citation>
    <scope>NUCLEOTIDE SEQUENCE [LARGE SCALE GENOMIC DNA]</scope>
    <source>
        <strain evidence="2 3">TUFC12733</strain>
    </source>
</reference>
<feature type="region of interest" description="Disordered" evidence="1">
    <location>
        <begin position="1"/>
        <end position="147"/>
    </location>
</feature>
<feature type="compositionally biased region" description="Basic and acidic residues" evidence="1">
    <location>
        <begin position="123"/>
        <end position="147"/>
    </location>
</feature>
<proteinExistence type="predicted"/>
<feature type="compositionally biased region" description="Polar residues" evidence="1">
    <location>
        <begin position="11"/>
        <end position="25"/>
    </location>
</feature>
<sequence>MPMQGYGYPQQGPSNPNYGYQQQGPNDPYAGYQQQGPSDPNYAYQQQGPGAPNYRYPPPGPMTYRDSPPAQDGTYPQQLRRVPPKYVQPPQDSDSDDSDRKYAPPETAPPPYTAPPGQGTRALSEDEHLADRKTGGPYRRDPVTRYS</sequence>
<evidence type="ECO:0000313" key="3">
    <source>
        <dbReference type="Proteomes" id="UP000076738"/>
    </source>
</evidence>
<accession>A0A167PLI1</accession>
<feature type="compositionally biased region" description="Polar residues" evidence="1">
    <location>
        <begin position="32"/>
        <end position="48"/>
    </location>
</feature>
<organism evidence="2 3">
    <name type="scientific">Calocera viscosa (strain TUFC12733)</name>
    <dbReference type="NCBI Taxonomy" id="1330018"/>
    <lineage>
        <taxon>Eukaryota</taxon>
        <taxon>Fungi</taxon>
        <taxon>Dikarya</taxon>
        <taxon>Basidiomycota</taxon>
        <taxon>Agaricomycotina</taxon>
        <taxon>Dacrymycetes</taxon>
        <taxon>Dacrymycetales</taxon>
        <taxon>Dacrymycetaceae</taxon>
        <taxon>Calocera</taxon>
    </lineage>
</organism>
<keyword evidence="3" id="KW-1185">Reference proteome</keyword>
<dbReference type="EMBL" id="KV417274">
    <property type="protein sequence ID" value="KZO98922.1"/>
    <property type="molecule type" value="Genomic_DNA"/>
</dbReference>
<name>A0A167PLI1_CALVF</name>
<gene>
    <name evidence="2" type="ORF">CALVIDRAFT_535024</name>
</gene>
<dbReference type="Proteomes" id="UP000076738">
    <property type="component" value="Unassembled WGS sequence"/>
</dbReference>
<evidence type="ECO:0000256" key="1">
    <source>
        <dbReference type="SAM" id="MobiDB-lite"/>
    </source>
</evidence>